<dbReference type="PANTHER" id="PTHR21324">
    <property type="entry name" value="FASTING-INDUCIBLE INTEGRAL MEMBRANE PROTEIN TM6P1-RELATED"/>
    <property type="match status" value="1"/>
</dbReference>
<protein>
    <submittedName>
        <fullName evidence="9">DNA damage-regulated autophagy modulator protein 2 isoform X3</fullName>
    </submittedName>
</protein>
<keyword evidence="8" id="KW-1185">Reference proteome</keyword>
<dbReference type="PANTHER" id="PTHR21324:SF10">
    <property type="entry name" value="DNA DAMAGE-REGULATED AUTOPHAGY MODULATOR PROTEIN 2"/>
    <property type="match status" value="1"/>
</dbReference>
<keyword evidence="3 6" id="KW-0812">Transmembrane</keyword>
<sequence>MLLEYSYTILTLWYPISGIATIYVRYKQVSALNPEEPKMLRLNKAGLVIGMVSCFGICIIANFQKTTVFFIHTFGAFLTFGIGVIYILVQTIISYKMQPQIHGKDIFWIRFTILLWCAVSIMSMAISSFILLSLSGIDSLQRQHWNPQEKGYTFHIITTVSEWSLAFTFVSFFLTFIRDFQKISLHMETRLFGPNLYHTQEQLLQDEQGIPITGSI</sequence>
<feature type="transmembrane region" description="Helical" evidence="6">
    <location>
        <begin position="107"/>
        <end position="132"/>
    </location>
</feature>
<dbReference type="Pfam" id="PF10277">
    <property type="entry name" value="Frag1"/>
    <property type="match status" value="1"/>
</dbReference>
<dbReference type="GO" id="GO:0012505">
    <property type="term" value="C:endomembrane system"/>
    <property type="evidence" value="ECO:0007669"/>
    <property type="project" value="UniProtKB-SubCell"/>
</dbReference>
<keyword evidence="4 6" id="KW-1133">Transmembrane helix</keyword>
<dbReference type="GO" id="GO:0045494">
    <property type="term" value="P:photoreceptor cell maintenance"/>
    <property type="evidence" value="ECO:0007669"/>
    <property type="project" value="TreeGrafter"/>
</dbReference>
<dbReference type="RefSeq" id="XP_034270077.1">
    <property type="nucleotide sequence ID" value="XM_034414186.2"/>
</dbReference>
<name>A0A6P9BFM0_PANGU</name>
<dbReference type="Proteomes" id="UP001652622">
    <property type="component" value="Unplaced"/>
</dbReference>
<evidence type="ECO:0000256" key="6">
    <source>
        <dbReference type="SAM" id="Phobius"/>
    </source>
</evidence>
<evidence type="ECO:0000256" key="2">
    <source>
        <dbReference type="ARBA" id="ARBA00006565"/>
    </source>
</evidence>
<dbReference type="AlphaFoldDB" id="A0A6P9BFM0"/>
<dbReference type="InterPro" id="IPR050911">
    <property type="entry name" value="DRAM/TMEM150_Autophagy_Mod"/>
</dbReference>
<evidence type="ECO:0000313" key="9">
    <source>
        <dbReference type="RefSeq" id="XP_034270077.1"/>
    </source>
</evidence>
<evidence type="ECO:0000256" key="3">
    <source>
        <dbReference type="ARBA" id="ARBA00022692"/>
    </source>
</evidence>
<feature type="transmembrane region" description="Helical" evidence="6">
    <location>
        <begin position="152"/>
        <end position="177"/>
    </location>
</feature>
<feature type="transmembrane region" description="Helical" evidence="6">
    <location>
        <begin position="69"/>
        <end position="95"/>
    </location>
</feature>
<dbReference type="GeneID" id="117663750"/>
<reference evidence="9" key="1">
    <citation type="submission" date="2025-08" db="UniProtKB">
        <authorList>
            <consortium name="RefSeq"/>
        </authorList>
    </citation>
    <scope>IDENTIFICATION</scope>
    <source>
        <tissue evidence="9">Blood</tissue>
    </source>
</reference>
<feature type="transmembrane region" description="Helical" evidence="6">
    <location>
        <begin position="45"/>
        <end position="63"/>
    </location>
</feature>
<accession>A0A6P9BFM0</accession>
<proteinExistence type="inferred from homology"/>
<feature type="domain" description="CWH43-like N-terminal" evidence="7">
    <location>
        <begin position="19"/>
        <end position="183"/>
    </location>
</feature>
<dbReference type="GO" id="GO:0005764">
    <property type="term" value="C:lysosome"/>
    <property type="evidence" value="ECO:0007669"/>
    <property type="project" value="TreeGrafter"/>
</dbReference>
<dbReference type="CTD" id="128338"/>
<evidence type="ECO:0000313" key="8">
    <source>
        <dbReference type="Proteomes" id="UP001652622"/>
    </source>
</evidence>
<dbReference type="InterPro" id="IPR019402">
    <property type="entry name" value="CWH43_N"/>
</dbReference>
<comment type="similarity">
    <text evidence="2">Belongs to the DRAM/TMEM150 family.</text>
</comment>
<organism evidence="8 9">
    <name type="scientific">Pantherophis guttatus</name>
    <name type="common">Corn snake</name>
    <name type="synonym">Elaphe guttata</name>
    <dbReference type="NCBI Taxonomy" id="94885"/>
    <lineage>
        <taxon>Eukaryota</taxon>
        <taxon>Metazoa</taxon>
        <taxon>Chordata</taxon>
        <taxon>Craniata</taxon>
        <taxon>Vertebrata</taxon>
        <taxon>Euteleostomi</taxon>
        <taxon>Lepidosauria</taxon>
        <taxon>Squamata</taxon>
        <taxon>Bifurcata</taxon>
        <taxon>Unidentata</taxon>
        <taxon>Episquamata</taxon>
        <taxon>Toxicofera</taxon>
        <taxon>Serpentes</taxon>
        <taxon>Colubroidea</taxon>
        <taxon>Colubridae</taxon>
        <taxon>Colubrinae</taxon>
        <taxon>Pantherophis</taxon>
    </lineage>
</organism>
<gene>
    <name evidence="9" type="primary">DRAM2</name>
</gene>
<evidence type="ECO:0000256" key="1">
    <source>
        <dbReference type="ARBA" id="ARBA00004127"/>
    </source>
</evidence>
<comment type="subcellular location">
    <subcellularLocation>
        <location evidence="1">Endomembrane system</location>
        <topology evidence="1">Multi-pass membrane protein</topology>
    </subcellularLocation>
</comment>
<dbReference type="OrthoDB" id="191706at2759"/>
<evidence type="ECO:0000259" key="7">
    <source>
        <dbReference type="Pfam" id="PF10277"/>
    </source>
</evidence>
<dbReference type="GO" id="GO:0010506">
    <property type="term" value="P:regulation of autophagy"/>
    <property type="evidence" value="ECO:0007669"/>
    <property type="project" value="TreeGrafter"/>
</dbReference>
<evidence type="ECO:0000256" key="5">
    <source>
        <dbReference type="ARBA" id="ARBA00023136"/>
    </source>
</evidence>
<feature type="transmembrane region" description="Helical" evidence="6">
    <location>
        <begin position="6"/>
        <end position="24"/>
    </location>
</feature>
<keyword evidence="5 6" id="KW-0472">Membrane</keyword>
<evidence type="ECO:0000256" key="4">
    <source>
        <dbReference type="ARBA" id="ARBA00022989"/>
    </source>
</evidence>